<feature type="region of interest" description="Disordered" evidence="5">
    <location>
        <begin position="403"/>
        <end position="428"/>
    </location>
</feature>
<evidence type="ECO:0000256" key="3">
    <source>
        <dbReference type="ARBA" id="ARBA00022833"/>
    </source>
</evidence>
<gene>
    <name evidence="7" type="ORF">MKK02DRAFT_32383</name>
</gene>
<keyword evidence="1" id="KW-0479">Metal-binding</keyword>
<keyword evidence="2 4" id="KW-0863">Zinc-finger</keyword>
<dbReference type="PANTHER" id="PTHR47636">
    <property type="entry name" value="TRANSCRIPTIONAL REGULATORY PROTEIN RCO1"/>
    <property type="match status" value="1"/>
</dbReference>
<feature type="compositionally biased region" description="Low complexity" evidence="5">
    <location>
        <begin position="21"/>
        <end position="32"/>
    </location>
</feature>
<keyword evidence="8" id="KW-1185">Reference proteome</keyword>
<reference evidence="7" key="1">
    <citation type="journal article" date="2022" name="G3 (Bethesda)">
        <title>High quality genome of the basidiomycete yeast Dioszegia hungarica PDD-24b-2 isolated from cloud water.</title>
        <authorList>
            <person name="Jarrige D."/>
            <person name="Haridas S."/>
            <person name="Bleykasten-Grosshans C."/>
            <person name="Joly M."/>
            <person name="Nadalig T."/>
            <person name="Sancelme M."/>
            <person name="Vuilleumier S."/>
            <person name="Grigoriev I.V."/>
            <person name="Amato P."/>
            <person name="Bringel F."/>
        </authorList>
    </citation>
    <scope>NUCLEOTIDE SEQUENCE</scope>
    <source>
        <strain evidence="7">PDD-24b-2</strain>
    </source>
</reference>
<dbReference type="GeneID" id="77727698"/>
<feature type="compositionally biased region" description="Low complexity" evidence="5">
    <location>
        <begin position="652"/>
        <end position="665"/>
    </location>
</feature>
<dbReference type="InterPro" id="IPR001965">
    <property type="entry name" value="Znf_PHD"/>
</dbReference>
<dbReference type="AlphaFoldDB" id="A0AA38HDK5"/>
<dbReference type="Gene3D" id="3.30.40.10">
    <property type="entry name" value="Zinc/RING finger domain, C3HC4 (zinc finger)"/>
    <property type="match status" value="2"/>
</dbReference>
<evidence type="ECO:0000259" key="6">
    <source>
        <dbReference type="PROSITE" id="PS50016"/>
    </source>
</evidence>
<feature type="compositionally biased region" description="Polar residues" evidence="5">
    <location>
        <begin position="75"/>
        <end position="88"/>
    </location>
</feature>
<feature type="region of interest" description="Disordered" evidence="5">
    <location>
        <begin position="779"/>
        <end position="990"/>
    </location>
</feature>
<feature type="compositionally biased region" description="Pro residues" evidence="5">
    <location>
        <begin position="413"/>
        <end position="424"/>
    </location>
</feature>
<dbReference type="CDD" id="cd15535">
    <property type="entry name" value="PHD1_Rco1"/>
    <property type="match status" value="1"/>
</dbReference>
<accession>A0AA38HDK5</accession>
<dbReference type="PANTHER" id="PTHR47636:SF1">
    <property type="entry name" value="TRANSCRIPTIONAL REGULATORY PROTEIN RCO1"/>
    <property type="match status" value="1"/>
</dbReference>
<dbReference type="InterPro" id="IPR052819">
    <property type="entry name" value="Chromatin_regulatory_protein"/>
</dbReference>
<dbReference type="PROSITE" id="PS01359">
    <property type="entry name" value="ZF_PHD_1"/>
    <property type="match status" value="1"/>
</dbReference>
<feature type="compositionally biased region" description="Gly residues" evidence="5">
    <location>
        <begin position="969"/>
        <end position="979"/>
    </location>
</feature>
<feature type="compositionally biased region" description="Low complexity" evidence="5">
    <location>
        <begin position="897"/>
        <end position="910"/>
    </location>
</feature>
<proteinExistence type="predicted"/>
<feature type="compositionally biased region" description="Low complexity" evidence="5">
    <location>
        <begin position="44"/>
        <end position="55"/>
    </location>
</feature>
<comment type="caution">
    <text evidence="7">The sequence shown here is derived from an EMBL/GenBank/DDBJ whole genome shotgun (WGS) entry which is preliminary data.</text>
</comment>
<sequence>MDPSPLAGPSSSQSQLPSVAAPPTANAETAPTQSAPRNDHCDEAPAPAATFIAIPKSHSADTTSDAQLESDERSTSGPSPHPLQSDTVNGAGAGSQRAGATFSFDSNPVMDRRDPAGNTPPSLGAEAEPRKNGEGSGRSLRLTIGGMDAHGSRAASEARAGELRAGEPAQSITPTHSPPRLLPKAKRVGRPPKGINGADDGKASGRDPAAGSSSQARRPQPIQPRPEHVIANELPLHPSLRSNNAEAGPSHTHHPVENGVDIGGDTIMRDVAEGLVQEQRRSLRGRAARSGLATDRAEAVAGGSEMSIIAGVNASGKGVKIGGAGKIGTGPGGVQRKKKKGDLEAPNQDFCSVCRGVGRFLCCDGCPRSFHFMCLEPPLRVDELPQEETWYCKKCKDDFANENKSSGALTGPSPSPAPGGPPAKPTLRPIPATFRMLVKRVDEENPMQFRLPLEVRMYFAGVGETAAGGYFEEVETGRKSDRKGFDAERDPTRLKDSRSRLVACYVCGGTSLPDKTLATDPEPAWRLIVSCDYCALHWHLDCLSPPLATVPNLIGNRKWMCPNHAEQVMPRRRTVAAGVETVDVKHLATPNNGNIVIVPEARRPQLSIEDIMVNRRKYRVPERIIQLDFFDRVKGRKRTPPPDAERGRRSGSESSSGLTSLGSDSPPTNRHDLEAVRLIMGLSSAKPNPVIQPARADVQARNGAGPSLPTPSAAEPMVIDDDDEDDRLSPPPPARIAPRAPPQSPKIRLAIGPLGSPKAKEAATKTPIVKLKLRQPVITGWQPPPEIAPPLSFKPGSSAAVPLSMAPPSLNRSSVRQAPLPVRPPAQADSSGDLSPPPPLFSLLPADRKGKGRAVPRTNPSQTTPATAHHARDTSGTDATGSEVDQLDSRVASPRISALNTRRTASASSSSRKRNAEVVSEGESEMPTPSEASPVPTPAKPARKRTKAKAPNTPLPGLGVAGPSTASGSGSGQTPGGQAGPSSAPLPQYIPPQITGAMALAMLDAVKASGDGSIPLNVAKALAEATRADMRRQREEEGRR</sequence>
<feature type="region of interest" description="Disordered" evidence="5">
    <location>
        <begin position="1"/>
        <end position="225"/>
    </location>
</feature>
<evidence type="ECO:0000313" key="8">
    <source>
        <dbReference type="Proteomes" id="UP001164286"/>
    </source>
</evidence>
<evidence type="ECO:0000256" key="5">
    <source>
        <dbReference type="SAM" id="MobiDB-lite"/>
    </source>
</evidence>
<dbReference type="EMBL" id="JAKWFO010000004">
    <property type="protein sequence ID" value="KAI9637564.1"/>
    <property type="molecule type" value="Genomic_DNA"/>
</dbReference>
<dbReference type="CDD" id="cd15534">
    <property type="entry name" value="PHD2_PHF12_Rco1"/>
    <property type="match status" value="1"/>
</dbReference>
<dbReference type="SUPFAM" id="SSF57903">
    <property type="entry name" value="FYVE/PHD zinc finger"/>
    <property type="match status" value="2"/>
</dbReference>
<evidence type="ECO:0000256" key="2">
    <source>
        <dbReference type="ARBA" id="ARBA00022771"/>
    </source>
</evidence>
<feature type="region of interest" description="Disordered" evidence="5">
    <location>
        <begin position="633"/>
        <end position="670"/>
    </location>
</feature>
<dbReference type="GO" id="GO:0032221">
    <property type="term" value="C:Rpd3S complex"/>
    <property type="evidence" value="ECO:0007669"/>
    <property type="project" value="TreeGrafter"/>
</dbReference>
<dbReference type="Proteomes" id="UP001164286">
    <property type="component" value="Unassembled WGS sequence"/>
</dbReference>
<evidence type="ECO:0000313" key="7">
    <source>
        <dbReference type="EMBL" id="KAI9637564.1"/>
    </source>
</evidence>
<dbReference type="PROSITE" id="PS50016">
    <property type="entry name" value="ZF_PHD_2"/>
    <property type="match status" value="1"/>
</dbReference>
<evidence type="ECO:0000256" key="1">
    <source>
        <dbReference type="ARBA" id="ARBA00022723"/>
    </source>
</evidence>
<keyword evidence="3" id="KW-0862">Zinc</keyword>
<dbReference type="InterPro" id="IPR019787">
    <property type="entry name" value="Znf_PHD-finger"/>
</dbReference>
<dbReference type="InterPro" id="IPR011011">
    <property type="entry name" value="Znf_FYVE_PHD"/>
</dbReference>
<dbReference type="InterPro" id="IPR013083">
    <property type="entry name" value="Znf_RING/FYVE/PHD"/>
</dbReference>
<dbReference type="GO" id="GO:0008270">
    <property type="term" value="F:zinc ion binding"/>
    <property type="evidence" value="ECO:0007669"/>
    <property type="project" value="UniProtKB-KW"/>
</dbReference>
<feature type="domain" description="PHD-type" evidence="6">
    <location>
        <begin position="348"/>
        <end position="398"/>
    </location>
</feature>
<dbReference type="Pfam" id="PF00628">
    <property type="entry name" value="PHD"/>
    <property type="match status" value="1"/>
</dbReference>
<dbReference type="RefSeq" id="XP_052947341.1">
    <property type="nucleotide sequence ID" value="XM_053088493.1"/>
</dbReference>
<dbReference type="SMART" id="SM00249">
    <property type="entry name" value="PHD"/>
    <property type="match status" value="2"/>
</dbReference>
<dbReference type="GO" id="GO:0006357">
    <property type="term" value="P:regulation of transcription by RNA polymerase II"/>
    <property type="evidence" value="ECO:0007669"/>
    <property type="project" value="TreeGrafter"/>
</dbReference>
<feature type="region of interest" description="Disordered" evidence="5">
    <location>
        <begin position="700"/>
        <end position="767"/>
    </location>
</feature>
<feature type="compositionally biased region" description="Pro residues" evidence="5">
    <location>
        <begin position="729"/>
        <end position="744"/>
    </location>
</feature>
<name>A0AA38HDK5_9TREE</name>
<protein>
    <recommendedName>
        <fullName evidence="6">PHD-type domain-containing protein</fullName>
    </recommendedName>
</protein>
<feature type="region of interest" description="Disordered" evidence="5">
    <location>
        <begin position="239"/>
        <end position="261"/>
    </location>
</feature>
<evidence type="ECO:0000256" key="4">
    <source>
        <dbReference type="PROSITE-ProRule" id="PRU00146"/>
    </source>
</evidence>
<organism evidence="7 8">
    <name type="scientific">Dioszegia hungarica</name>
    <dbReference type="NCBI Taxonomy" id="4972"/>
    <lineage>
        <taxon>Eukaryota</taxon>
        <taxon>Fungi</taxon>
        <taxon>Dikarya</taxon>
        <taxon>Basidiomycota</taxon>
        <taxon>Agaricomycotina</taxon>
        <taxon>Tremellomycetes</taxon>
        <taxon>Tremellales</taxon>
        <taxon>Bulleribasidiaceae</taxon>
        <taxon>Dioszegia</taxon>
    </lineage>
</organism>
<dbReference type="InterPro" id="IPR019786">
    <property type="entry name" value="Zinc_finger_PHD-type_CS"/>
</dbReference>